<feature type="transmembrane region" description="Helical" evidence="8">
    <location>
        <begin position="348"/>
        <end position="369"/>
    </location>
</feature>
<keyword evidence="7" id="KW-0868">Chloride</keyword>
<evidence type="ECO:0000256" key="2">
    <source>
        <dbReference type="ARBA" id="ARBA00022448"/>
    </source>
</evidence>
<feature type="transmembrane region" description="Helical" evidence="8">
    <location>
        <begin position="271"/>
        <end position="291"/>
    </location>
</feature>
<keyword evidence="5" id="KW-0406">Ion transport</keyword>
<proteinExistence type="predicted"/>
<keyword evidence="2" id="KW-0813">Transport</keyword>
<evidence type="ECO:0000313" key="9">
    <source>
        <dbReference type="EMBL" id="AQZ51350.1"/>
    </source>
</evidence>
<dbReference type="PANTHER" id="PTHR45711">
    <property type="entry name" value="CHLORIDE CHANNEL PROTEIN"/>
    <property type="match status" value="1"/>
</dbReference>
<dbReference type="InterPro" id="IPR014743">
    <property type="entry name" value="Cl-channel_core"/>
</dbReference>
<organism evidence="9 10">
    <name type="scientific">Martelella mediterranea DSM 17316</name>
    <dbReference type="NCBI Taxonomy" id="1122214"/>
    <lineage>
        <taxon>Bacteria</taxon>
        <taxon>Pseudomonadati</taxon>
        <taxon>Pseudomonadota</taxon>
        <taxon>Alphaproteobacteria</taxon>
        <taxon>Hyphomicrobiales</taxon>
        <taxon>Aurantimonadaceae</taxon>
        <taxon>Martelella</taxon>
    </lineage>
</organism>
<dbReference type="KEGG" id="mmed:Mame_02011"/>
<dbReference type="Pfam" id="PF00654">
    <property type="entry name" value="Voltage_CLC"/>
    <property type="match status" value="1"/>
</dbReference>
<dbReference type="PANTHER" id="PTHR45711:SF6">
    <property type="entry name" value="CHLORIDE CHANNEL PROTEIN"/>
    <property type="match status" value="1"/>
</dbReference>
<name>A0A1U9Z116_9HYPH</name>
<reference evidence="9 10" key="1">
    <citation type="submission" date="2017-03" db="EMBL/GenBank/DDBJ databases">
        <title>Foreign affairs: Plasmid Transfer between Roseobacters and Rhizobia.</title>
        <authorList>
            <person name="Bartling P."/>
            <person name="Bunk B."/>
            <person name="Overmann J."/>
            <person name="Brinkmann H."/>
            <person name="Petersen J."/>
        </authorList>
    </citation>
    <scope>NUCLEOTIDE SEQUENCE [LARGE SCALE GENOMIC DNA]</scope>
    <source>
        <strain evidence="9 10">MACL11</strain>
    </source>
</reference>
<feature type="transmembrane region" description="Helical" evidence="8">
    <location>
        <begin position="236"/>
        <end position="259"/>
    </location>
</feature>
<feature type="transmembrane region" description="Helical" evidence="8">
    <location>
        <begin position="375"/>
        <end position="394"/>
    </location>
</feature>
<dbReference type="GO" id="GO:0005886">
    <property type="term" value="C:plasma membrane"/>
    <property type="evidence" value="ECO:0007669"/>
    <property type="project" value="TreeGrafter"/>
</dbReference>
<feature type="transmembrane region" description="Helical" evidence="8">
    <location>
        <begin position="61"/>
        <end position="81"/>
    </location>
</feature>
<feature type="transmembrane region" description="Helical" evidence="8">
    <location>
        <begin position="101"/>
        <end position="121"/>
    </location>
</feature>
<evidence type="ECO:0000256" key="1">
    <source>
        <dbReference type="ARBA" id="ARBA00004141"/>
    </source>
</evidence>
<sequence>MRTRAAGGALDKTFSVCIVQSERGAIYAQTNFGAPQRGTRKMSEPEDAALEGRDRRAETRFIAMAAVTGIVTGTIGSFFHLAIDRLSTWPQALGRLLHGPWLVLAAALITMVVTVAMVAVVRRYAPEAAGSGVQEIEGAMSNLRNVRWRRVLPVKFLTGIGALSSGLVLGREGPTIHIGASIAAATTDFFKVSDTERRGLLGAGAAAGLACAFNAPLAAVLFIIEETHNQFPYNFRSYMGVIVAAFFSTVMTEVIGGTAPDFSMSVATPALALLPAFVVLGVLLGFVGVALNASLMSVSGFTIAMHKRIPYLMPALIGLAIGALFILFPRAVTGGENVIVSLARDHVVLSALLLLAVLRFATMVVSYSAGTPGGIFAPMLALAIAIGLAFGTILEGVLPEGTAIPLAFGIAAMGGLFSASVRAPVVGVALTLELTGAYTMTLPLIATCVTANVAARWLGGQPIYEQLLERTLKQAGVHPERMPHRPESELG</sequence>
<keyword evidence="10" id="KW-1185">Reference proteome</keyword>
<evidence type="ECO:0000256" key="8">
    <source>
        <dbReference type="SAM" id="Phobius"/>
    </source>
</evidence>
<feature type="transmembrane region" description="Helical" evidence="8">
    <location>
        <begin position="200"/>
        <end position="224"/>
    </location>
</feature>
<dbReference type="SUPFAM" id="SSF81340">
    <property type="entry name" value="Clc chloride channel"/>
    <property type="match status" value="1"/>
</dbReference>
<dbReference type="eggNOG" id="COG0038">
    <property type="taxonomic scope" value="Bacteria"/>
</dbReference>
<dbReference type="Gene3D" id="1.10.3080.10">
    <property type="entry name" value="Clc chloride channel"/>
    <property type="match status" value="1"/>
</dbReference>
<evidence type="ECO:0000256" key="7">
    <source>
        <dbReference type="ARBA" id="ARBA00023214"/>
    </source>
</evidence>
<keyword evidence="3 8" id="KW-0812">Transmembrane</keyword>
<feature type="transmembrane region" description="Helical" evidence="8">
    <location>
        <begin position="311"/>
        <end position="328"/>
    </location>
</feature>
<comment type="subcellular location">
    <subcellularLocation>
        <location evidence="1">Membrane</location>
        <topology evidence="1">Multi-pass membrane protein</topology>
    </subcellularLocation>
</comment>
<dbReference type="PRINTS" id="PR00762">
    <property type="entry name" value="CLCHANNEL"/>
</dbReference>
<evidence type="ECO:0000256" key="4">
    <source>
        <dbReference type="ARBA" id="ARBA00022989"/>
    </source>
</evidence>
<keyword evidence="6 8" id="KW-0472">Membrane</keyword>
<dbReference type="EMBL" id="CP020330">
    <property type="protein sequence ID" value="AQZ51350.1"/>
    <property type="molecule type" value="Genomic_DNA"/>
</dbReference>
<dbReference type="Proteomes" id="UP000191135">
    <property type="component" value="Chromosome"/>
</dbReference>
<dbReference type="CDD" id="cd01031">
    <property type="entry name" value="EriC"/>
    <property type="match status" value="1"/>
</dbReference>
<accession>A0A1U9Z116</accession>
<protein>
    <submittedName>
        <fullName evidence="9">H(+)/Cl(-) exchange transporter ClcA</fullName>
    </submittedName>
</protein>
<dbReference type="NCBIfam" id="NF003640">
    <property type="entry name" value="PRK05277.1"/>
    <property type="match status" value="1"/>
</dbReference>
<evidence type="ECO:0000256" key="5">
    <source>
        <dbReference type="ARBA" id="ARBA00023065"/>
    </source>
</evidence>
<feature type="transmembrane region" description="Helical" evidence="8">
    <location>
        <begin position="406"/>
        <end position="425"/>
    </location>
</feature>
<dbReference type="AlphaFoldDB" id="A0A1U9Z116"/>
<dbReference type="GO" id="GO:0005247">
    <property type="term" value="F:voltage-gated chloride channel activity"/>
    <property type="evidence" value="ECO:0007669"/>
    <property type="project" value="TreeGrafter"/>
</dbReference>
<keyword evidence="4 8" id="KW-1133">Transmembrane helix</keyword>
<evidence type="ECO:0000256" key="6">
    <source>
        <dbReference type="ARBA" id="ARBA00023136"/>
    </source>
</evidence>
<evidence type="ECO:0000256" key="3">
    <source>
        <dbReference type="ARBA" id="ARBA00022692"/>
    </source>
</evidence>
<gene>
    <name evidence="9" type="primary">clcA_1</name>
    <name evidence="9" type="ORF">Mame_02011</name>
</gene>
<dbReference type="InterPro" id="IPR001807">
    <property type="entry name" value="ClC"/>
</dbReference>
<evidence type="ECO:0000313" key="10">
    <source>
        <dbReference type="Proteomes" id="UP000191135"/>
    </source>
</evidence>